<dbReference type="InterPro" id="IPR002919">
    <property type="entry name" value="TIL_dom"/>
</dbReference>
<evidence type="ECO:0000313" key="6">
    <source>
        <dbReference type="Proteomes" id="UP000694580"/>
    </source>
</evidence>
<organism evidence="5 6">
    <name type="scientific">Denticeps clupeoides</name>
    <name type="common">denticle herring</name>
    <dbReference type="NCBI Taxonomy" id="299321"/>
    <lineage>
        <taxon>Eukaryota</taxon>
        <taxon>Metazoa</taxon>
        <taxon>Chordata</taxon>
        <taxon>Craniata</taxon>
        <taxon>Vertebrata</taxon>
        <taxon>Euteleostomi</taxon>
        <taxon>Actinopterygii</taxon>
        <taxon>Neopterygii</taxon>
        <taxon>Teleostei</taxon>
        <taxon>Clupei</taxon>
        <taxon>Clupeiformes</taxon>
        <taxon>Denticipitoidei</taxon>
        <taxon>Denticipitidae</taxon>
        <taxon>Denticeps</taxon>
    </lineage>
</organism>
<dbReference type="Pfam" id="PF12714">
    <property type="entry name" value="TILa"/>
    <property type="match status" value="4"/>
</dbReference>
<dbReference type="InterPro" id="IPR025615">
    <property type="entry name" value="TILa_dom"/>
</dbReference>
<protein>
    <recommendedName>
        <fullName evidence="4">VWFD domain-containing protein</fullName>
    </recommendedName>
</protein>
<name>A0AAY4AQQ9_9TELE</name>
<dbReference type="Pfam" id="PF08742">
    <property type="entry name" value="C8"/>
    <property type="match status" value="6"/>
</dbReference>
<proteinExistence type="predicted"/>
<dbReference type="GeneTree" id="ENSGT00950000183155"/>
<dbReference type="InterPro" id="IPR003645">
    <property type="entry name" value="Fol_N"/>
</dbReference>
<dbReference type="InterPro" id="IPR035234">
    <property type="entry name" value="IgGFc-bd_N"/>
</dbReference>
<keyword evidence="3" id="KW-0325">Glycoprotein</keyword>
<dbReference type="SUPFAM" id="SSF57567">
    <property type="entry name" value="Serine protease inhibitors"/>
    <property type="match status" value="6"/>
</dbReference>
<keyword evidence="2" id="KW-1015">Disulfide bond</keyword>
<feature type="domain" description="VWFD" evidence="4">
    <location>
        <begin position="827"/>
        <end position="1007"/>
    </location>
</feature>
<dbReference type="SMART" id="SM00274">
    <property type="entry name" value="FOLN"/>
    <property type="match status" value="3"/>
</dbReference>
<dbReference type="PANTHER" id="PTHR11339">
    <property type="entry name" value="EXTRACELLULAR MATRIX GLYCOPROTEIN RELATED"/>
    <property type="match status" value="1"/>
</dbReference>
<dbReference type="InterPro" id="IPR036084">
    <property type="entry name" value="Ser_inhib-like_sf"/>
</dbReference>
<feature type="domain" description="VWFD" evidence="4">
    <location>
        <begin position="2388"/>
        <end position="2569"/>
    </location>
</feature>
<dbReference type="GO" id="GO:0005615">
    <property type="term" value="C:extracellular space"/>
    <property type="evidence" value="ECO:0007669"/>
    <property type="project" value="TreeGrafter"/>
</dbReference>
<dbReference type="Proteomes" id="UP000694580">
    <property type="component" value="Chromosome 5"/>
</dbReference>
<evidence type="ECO:0000256" key="2">
    <source>
        <dbReference type="ARBA" id="ARBA00023157"/>
    </source>
</evidence>
<dbReference type="SMART" id="SM00215">
    <property type="entry name" value="VWC_out"/>
    <property type="match status" value="5"/>
</dbReference>
<dbReference type="InterPro" id="IPR014853">
    <property type="entry name" value="VWF/SSPO/ZAN-like_Cys-rich_dom"/>
</dbReference>
<dbReference type="PROSITE" id="PS51233">
    <property type="entry name" value="VWFD"/>
    <property type="match status" value="6"/>
</dbReference>
<reference evidence="5" key="3">
    <citation type="submission" date="2025-09" db="UniProtKB">
        <authorList>
            <consortium name="Ensembl"/>
        </authorList>
    </citation>
    <scope>IDENTIFICATION</scope>
</reference>
<sequence length="2771" mass="302350">GREFATAFMQNYESGYGGPRYQLRVISFSEGTKVKVSVPTLKFNQEWTSAASEDKTINLPDNIEVTGSKKSSNTVIIESSKDVSVASFNYKLYTADSSIVYPMTEWGTEYFVFTPAMSIAGSLAQVLLVNGKERNTVEVYPTVLLTFQGVVRLPFVKMVVELEPYESAQIQSLFTLSGTRVSSQLPLAVYSGHTCTWRFSKCNHVYEQLLPVKSWGTQFLVPPLSVQTLFDSVYIQGAEPTWFTVSTGRLTTKYLLTRGGTLEFPLKPPDALYIVAEKPVQVLLLFNGVTAPLGTFYDPFLINVMPSSSFCSSYRLIGQVDFDNRALLVVRSSQLGGLQINGKPFSNSPRWKAVEGSEFSWAEISYQVDSVQTISSPSTTFGVYSFGISQMNGYGAAAPCVISSCSAITCGEDEECQMKDLYPTCIKKTPAGKAGTCWAMGGPHYNTFDGRALELTGTCTYIIAKTCQEGSSLPGFQVEVQNDKRGILRTSSVATVTVKVYNVTITVTRSEIGEVRVGQTSFLPVVINSGQVNVTQRGFTVLIQTAFGLTVKYNWEDNLMVNISSIFTGKVCGLCGNFNGNPADDLSTPAASQVSSVNEFVRSWKVPGLTRDEGCRDECVGQCRGCENSIFKKFEATVFCYFLSRVEEGPFRNCHQAINPNTYLQNCLNDVCLGGGALNYMCRALEAYTDACQSAGIQVFDWRAITFCSARCPANSHYELCGTACPATCSEPDAPSKCKAPCSEGCFCNPGFLLSGGKCVSASQCGCSYLGRSIAAGQSFWADNNCRRQCQCSSTGGHLECRDSSCRSGEQCQVVEGVARCLPMSYSTCEALGDPHYRTFDGQRYDFQGTCVYQLVGVCSKDPNLVPFEVLVQNDHRGSTVVAYTKLVEIRIYSYSIVISKENKGLVKVSFCLVNLPVNLNGTQVSIFKSGWYGVVQTDFGLKVDFDWNMMLYVKLASTYSNAVCGLCGNNNGKPQDDLVSKGASSPASTLDIFASSWRVEEIPGCVNGCKGTCPSCDVTDKRQYESGDFCGLLRDASGPFRECLAKVDPAGYFDNCVYDVCLYQGRKDVLCQALTSYASACQAVGVKIYPWRTEQFSIMCPANSHYEVCAAGCMSTCQSLSPPLSCQAQCMENCVCDDGFVRSGERCVPISECGCFYNERYYLLDQVFFPNGKCEEECRCMQHGQVECKKFACGPNENCEMENGVRRCQPIGKGVCHASGDPHYQTFDGRLYDFQGSCTYILSKGCGLEGTRLAPFSVMVENEAWPPNPKVSVNGVFNYLPLSIRGGLVQAYKNGVQHVIKTDFGLVVTYDLVYHITVTIPGNFKGKTCGLCGNYDGNAANDFSLPGGALTSDINAFGKAWKVAIPGVVCEDGCNGNNCPVCDPKLRAVFEKTTYCGTITDPKGPFIACHSKLDPLPYFNDCVFDVCVAQGSSKVACNSVAAYTFNCHMAGIDVKSWRTPSFCPMACPANSHYELCANACDAPCTGLTELIQCSTTCTEGCTCDLGFLFNGQMCVQVEQCGCYDNGRVYKVIRSYYYVHYNCHCDCPSDIIMCDELSCTTKHNLKTSMCTPSLARRFMKANPCKDAKCRRQEICQVEKGEAVCIPKETGTCWAWGDPHYHTFDGFNYDFQGTCRYTMSETCGDLGGLEPFSVTESNDNRGSTVVSFVRSVEITMYNITVTILKYQFGRVMVDGGVANLPLSLLEGRVTITQYGISAVLKTDFGLYVSYDWNVMLVVKLPSSYDGLVCGLCGNFNGNVGDELQDSARKPMASVVEWARSWKTMNQEGNPGCTDDCGKNCPTCAEEQHKLFDSDGYCGVLTSKADSVFKICHADVDPQTFKSSCVYDLCFGRGDRKLLCQALSTYSTECRRKGIVIKDWRTKFGCPLNCQPNSHYEECTSPCPVTCPYPDQQPTCTGATCVEACVCDKDFVLSSGTCVPAKNCGCSYEGRYYKQGQRFWADKGCQRLCECDATLGVVVCRESSCSAREKCGVVGGEIGCQPLGQATCSAAGDPHYTTFDGFRFDFQGTCVYQLVELCSQKDGLVPFKVTVQNNNRGSKIVSFTKTVTVSVFEITITISTDYPFRILVPYVPLQLNDQLMITRSGPSAVLETTFGLKVSFDWMSAVQVTLPSTYQEAVCGLCGNYNSNSKDDLTMKDGKAAPDATKFGESWQVAAVPGCSSSSCTGSTCPTLTPGQKQTYSGSGYCGIITDKAGPFKDCHSQVDPTSFMEDCVFDASYTSGHMKVVCNAVAAYAVVCQRKGVTILSWRTNAFCCKCFYHASYSLCAPSSPSTCASVSLATGCQQPCVEGCQCTEGFILSGDSCEPLTECGCSYGGRYYKKLETFYSNGQCQERCKCGENGAVTCTKTNCLPGETCKTVNGALGCHPTSQAKCVASGDPHYMSFDGRFFDFQGPCFYTLAKVSDTDGGRLITFSVEEQNEKYGNGKVSVTRMVTVTVFDYVIKVERGMRWKVLVNNEFMNLPLSLEGGRITVNQEGINIIVQTNFGLRVLYDTVYYVEVIVPSTYQGRMSGLCGNYDSKADNDFTLPGGQVAANVDEFGRAWSLDQPGVSCSGCEGQCPQCQQSMVTQYSQPNSCGIIAAADGPFQACHKQIDPAAYVKNCVFDVCALNGEKSTLCSTIQAYAIACQHAGVQIQAWRAGANCPYSCPANSHYELCADTCGTTCTSLTLPTTCSSACFEGCQCDEGFVRSGELCVPLSQCGCLHGSRYYQLNQVFNPNGKCEEECKCMQNGQARNTHMIFLMFCLFLSTHCLFFI</sequence>
<accession>A0AAY4AQQ9</accession>
<evidence type="ECO:0000313" key="5">
    <source>
        <dbReference type="Ensembl" id="ENSDCDP00010011163.1"/>
    </source>
</evidence>
<feature type="domain" description="VWFD" evidence="4">
    <location>
        <begin position="2004"/>
        <end position="2178"/>
    </location>
</feature>
<keyword evidence="1" id="KW-0677">Repeat</keyword>
<dbReference type="Pfam" id="PF00094">
    <property type="entry name" value="VWD"/>
    <property type="match status" value="7"/>
</dbReference>
<dbReference type="Ensembl" id="ENSDCDT00010011681.1">
    <property type="protein sequence ID" value="ENSDCDP00010011163.1"/>
    <property type="gene ID" value="ENSDCDG00010004899.1"/>
</dbReference>
<dbReference type="Gene3D" id="2.10.25.10">
    <property type="entry name" value="Laminin"/>
    <property type="match status" value="6"/>
</dbReference>
<dbReference type="GO" id="GO:0031012">
    <property type="term" value="C:extracellular matrix"/>
    <property type="evidence" value="ECO:0007669"/>
    <property type="project" value="TreeGrafter"/>
</dbReference>
<dbReference type="InterPro" id="IPR001007">
    <property type="entry name" value="VWF_dom"/>
</dbReference>
<reference evidence="5 6" key="1">
    <citation type="submission" date="2020-06" db="EMBL/GenBank/DDBJ databases">
        <authorList>
            <consortium name="Wellcome Sanger Institute Data Sharing"/>
        </authorList>
    </citation>
    <scope>NUCLEOTIDE SEQUENCE [LARGE SCALE GENOMIC DNA]</scope>
</reference>
<dbReference type="CDD" id="cd19941">
    <property type="entry name" value="TIL"/>
    <property type="match status" value="6"/>
</dbReference>
<feature type="domain" description="VWFD" evidence="4">
    <location>
        <begin position="1215"/>
        <end position="1372"/>
    </location>
</feature>
<dbReference type="SMART" id="SM00832">
    <property type="entry name" value="C8"/>
    <property type="match status" value="6"/>
</dbReference>
<evidence type="ECO:0000256" key="1">
    <source>
        <dbReference type="ARBA" id="ARBA00022737"/>
    </source>
</evidence>
<dbReference type="InterPro" id="IPR050780">
    <property type="entry name" value="Mucin_vWF_Thrombospondin_sf"/>
</dbReference>
<feature type="domain" description="VWFD" evidence="4">
    <location>
        <begin position="435"/>
        <end position="616"/>
    </location>
</feature>
<dbReference type="FunFam" id="2.10.25.10:FF:000055">
    <property type="entry name" value="alpha-tectorin isoform X1"/>
    <property type="match status" value="4"/>
</dbReference>
<dbReference type="SMART" id="SM00216">
    <property type="entry name" value="VWD"/>
    <property type="match status" value="6"/>
</dbReference>
<feature type="domain" description="VWFD" evidence="4">
    <location>
        <begin position="1610"/>
        <end position="1792"/>
    </location>
</feature>
<keyword evidence="6" id="KW-1185">Reference proteome</keyword>
<evidence type="ECO:0000259" key="4">
    <source>
        <dbReference type="PROSITE" id="PS51233"/>
    </source>
</evidence>
<evidence type="ECO:0000256" key="3">
    <source>
        <dbReference type="ARBA" id="ARBA00023180"/>
    </source>
</evidence>
<dbReference type="Pfam" id="PF17517">
    <property type="entry name" value="IgGFc_binding"/>
    <property type="match status" value="1"/>
</dbReference>
<dbReference type="PANTHER" id="PTHR11339:SF373">
    <property type="entry name" value="VWFD DOMAIN-CONTAINING PROTEIN"/>
    <property type="match status" value="1"/>
</dbReference>
<reference evidence="5" key="2">
    <citation type="submission" date="2025-08" db="UniProtKB">
        <authorList>
            <consortium name="Ensembl"/>
        </authorList>
    </citation>
    <scope>IDENTIFICATION</scope>
</reference>
<dbReference type="InterPro" id="IPR001846">
    <property type="entry name" value="VWF_type-D"/>
</dbReference>
<dbReference type="Pfam" id="PF01826">
    <property type="entry name" value="TIL"/>
    <property type="match status" value="6"/>
</dbReference>